<sequence>MPARSVKLAQLFGIRIGADPSWFLALFLIVMLLGQQFGDVLPALSQTAAYALAVAAAGLFFGSLIVHELGHALVGRRFGIQTVSIDLWLLGGVARLDRDARTPKEEFLVAAAGPFGTLIAGGICVGAGIALSDGSTLIDAALLREQATDAGVALFGWGAAVNAVLFCFNLIPAFPLDGGRIARAIAWKLTGDRRKATVVAGQLGRGFALLLAAVGVWQLADGQVYNGIWFLLIAWFIGAAARAAVVTSEISEQLHTVTAGELMEERPNWVPADATALQAEHETFGPFAVDWAAVLDAQGRFQGIVTAERVTGELAAGRPEVPVRELLVSGDDAPRVEPEQTLEALLSSEPLRRLGALPVVDRAGVMRGLVTFVSVRDALAAALPGGSGNGEPPAPGAPSA</sequence>
<feature type="transmembrane region" description="Helical" evidence="14">
    <location>
        <begin position="151"/>
        <end position="176"/>
    </location>
</feature>
<name>H0E5A1_9ACTN</name>
<keyword evidence="12" id="KW-0129">CBS domain</keyword>
<feature type="transmembrane region" description="Helical" evidence="14">
    <location>
        <begin position="197"/>
        <end position="220"/>
    </location>
</feature>
<evidence type="ECO:0000256" key="16">
    <source>
        <dbReference type="PIRSR" id="PIRSR006404-2"/>
    </source>
</evidence>
<keyword evidence="10 14" id="KW-1133">Transmembrane helix</keyword>
<dbReference type="CDD" id="cd06164">
    <property type="entry name" value="S2P-M50_SpoIVFB_CBS"/>
    <property type="match status" value="1"/>
</dbReference>
<evidence type="ECO:0000256" key="12">
    <source>
        <dbReference type="ARBA" id="ARBA00023122"/>
    </source>
</evidence>
<comment type="caution">
    <text evidence="18">The sequence shown here is derived from an EMBL/GenBank/DDBJ whole genome shotgun (WGS) entry which is preliminary data.</text>
</comment>
<keyword evidence="19" id="KW-1185">Reference proteome</keyword>
<keyword evidence="13 14" id="KW-0472">Membrane</keyword>
<keyword evidence="5 14" id="KW-0812">Transmembrane</keyword>
<dbReference type="EMBL" id="AGUD01000148">
    <property type="protein sequence ID" value="EHN11146.1"/>
    <property type="molecule type" value="Genomic_DNA"/>
</dbReference>
<dbReference type="RefSeq" id="WP_007574136.1">
    <property type="nucleotide sequence ID" value="NZ_AGUD01000148.1"/>
</dbReference>
<evidence type="ECO:0000256" key="6">
    <source>
        <dbReference type="ARBA" id="ARBA00022723"/>
    </source>
</evidence>
<feature type="transmembrane region" description="Helical" evidence="14">
    <location>
        <begin position="108"/>
        <end position="131"/>
    </location>
</feature>
<evidence type="ECO:0000256" key="9">
    <source>
        <dbReference type="ARBA" id="ARBA00022833"/>
    </source>
</evidence>
<comment type="cofactor">
    <cofactor evidence="14 16">
        <name>Zn(2+)</name>
        <dbReference type="ChEBI" id="CHEBI:29105"/>
    </cofactor>
    <text evidence="14 16">Binds 1 zinc ion per subunit.</text>
</comment>
<keyword evidence="11 14" id="KW-0482">Metalloprotease</keyword>
<evidence type="ECO:0000256" key="3">
    <source>
        <dbReference type="ARBA" id="ARBA00022475"/>
    </source>
</evidence>
<evidence type="ECO:0000259" key="17">
    <source>
        <dbReference type="Pfam" id="PF02163"/>
    </source>
</evidence>
<evidence type="ECO:0000256" key="11">
    <source>
        <dbReference type="ARBA" id="ARBA00023049"/>
    </source>
</evidence>
<accession>H0E5A1</accession>
<dbReference type="InterPro" id="IPR008915">
    <property type="entry name" value="Peptidase_M50"/>
</dbReference>
<keyword evidence="9 14" id="KW-0862">Zinc</keyword>
<feature type="transmembrane region" description="Helical" evidence="14">
    <location>
        <begin position="48"/>
        <end position="66"/>
    </location>
</feature>
<dbReference type="Gene3D" id="3.10.580.10">
    <property type="entry name" value="CBS-domain"/>
    <property type="match status" value="1"/>
</dbReference>
<evidence type="ECO:0000256" key="8">
    <source>
        <dbReference type="ARBA" id="ARBA00022801"/>
    </source>
</evidence>
<evidence type="ECO:0000313" key="18">
    <source>
        <dbReference type="EMBL" id="EHN11146.1"/>
    </source>
</evidence>
<dbReference type="Proteomes" id="UP000005143">
    <property type="component" value="Unassembled WGS sequence"/>
</dbReference>
<dbReference type="SUPFAM" id="SSF54631">
    <property type="entry name" value="CBS-domain pair"/>
    <property type="match status" value="1"/>
</dbReference>
<dbReference type="Pfam" id="PF02163">
    <property type="entry name" value="Peptidase_M50"/>
    <property type="match status" value="1"/>
</dbReference>
<evidence type="ECO:0000256" key="13">
    <source>
        <dbReference type="ARBA" id="ARBA00023136"/>
    </source>
</evidence>
<evidence type="ECO:0000256" key="2">
    <source>
        <dbReference type="ARBA" id="ARBA00007931"/>
    </source>
</evidence>
<evidence type="ECO:0000256" key="10">
    <source>
        <dbReference type="ARBA" id="ARBA00022989"/>
    </source>
</evidence>
<feature type="transmembrane region" description="Helical" evidence="14">
    <location>
        <begin position="226"/>
        <end position="245"/>
    </location>
</feature>
<evidence type="ECO:0000256" key="1">
    <source>
        <dbReference type="ARBA" id="ARBA00004651"/>
    </source>
</evidence>
<dbReference type="PANTHER" id="PTHR39188">
    <property type="entry name" value="MEMBRANE-ASSOCIATED ZINC METALLOPROTEASE M50B"/>
    <property type="match status" value="1"/>
</dbReference>
<evidence type="ECO:0000256" key="7">
    <source>
        <dbReference type="ARBA" id="ARBA00022737"/>
    </source>
</evidence>
<evidence type="ECO:0000256" key="5">
    <source>
        <dbReference type="ARBA" id="ARBA00022692"/>
    </source>
</evidence>
<evidence type="ECO:0000256" key="4">
    <source>
        <dbReference type="ARBA" id="ARBA00022670"/>
    </source>
</evidence>
<protein>
    <recommendedName>
        <fullName evidence="14">Zinc metalloprotease</fullName>
    </recommendedName>
</protein>
<dbReference type="InterPro" id="IPR016483">
    <property type="entry name" value="UCP006404_Pept_M50_CBS"/>
</dbReference>
<dbReference type="PANTHER" id="PTHR39188:SF3">
    <property type="entry name" value="STAGE IV SPORULATION PROTEIN FB"/>
    <property type="match status" value="1"/>
</dbReference>
<dbReference type="AlphaFoldDB" id="H0E5A1"/>
<keyword evidence="4 14" id="KW-0645">Protease</keyword>
<feature type="binding site" evidence="16">
    <location>
        <position position="67"/>
    </location>
    <ligand>
        <name>Zn(2+)</name>
        <dbReference type="ChEBI" id="CHEBI:29105"/>
        <note>catalytic</note>
    </ligand>
</feature>
<dbReference type="OrthoDB" id="9781963at2"/>
<comment type="similarity">
    <text evidence="2 14">Belongs to the peptidase M50B family.</text>
</comment>
<reference evidence="18 19" key="1">
    <citation type="journal article" date="2013" name="Biodegradation">
        <title>Quantitative proteomic analysis of ibuprofen-degrading Patulibacter sp. strain I11.</title>
        <authorList>
            <person name="Almeida B."/>
            <person name="Kjeldal H."/>
            <person name="Lolas I."/>
            <person name="Knudsen A.D."/>
            <person name="Carvalho G."/>
            <person name="Nielsen K.L."/>
            <person name="Barreto Crespo M.T."/>
            <person name="Stensballe A."/>
            <person name="Nielsen J.L."/>
        </authorList>
    </citation>
    <scope>NUCLEOTIDE SEQUENCE [LARGE SCALE GENOMIC DNA]</scope>
    <source>
        <strain evidence="18 19">I11</strain>
    </source>
</reference>
<gene>
    <name evidence="18" type="ORF">PAI11_19910</name>
</gene>
<keyword evidence="8 14" id="KW-0378">Hydrolase</keyword>
<keyword evidence="7" id="KW-0677">Repeat</keyword>
<dbReference type="GO" id="GO:0006508">
    <property type="term" value="P:proteolysis"/>
    <property type="evidence" value="ECO:0007669"/>
    <property type="project" value="UniProtKB-KW"/>
</dbReference>
<evidence type="ECO:0000256" key="14">
    <source>
        <dbReference type="PIRNR" id="PIRNR006404"/>
    </source>
</evidence>
<proteinExistence type="inferred from homology"/>
<feature type="binding site" evidence="16">
    <location>
        <position position="177"/>
    </location>
    <ligand>
        <name>Zn(2+)</name>
        <dbReference type="ChEBI" id="CHEBI:29105"/>
        <note>catalytic</note>
    </ligand>
</feature>
<comment type="subcellular location">
    <subcellularLocation>
        <location evidence="1 14">Cell membrane</location>
        <topology evidence="1 14">Multi-pass membrane protein</topology>
    </subcellularLocation>
</comment>
<keyword evidence="3 14" id="KW-1003">Cell membrane</keyword>
<evidence type="ECO:0000256" key="15">
    <source>
        <dbReference type="PIRSR" id="PIRSR006404-1"/>
    </source>
</evidence>
<keyword evidence="6 14" id="KW-0479">Metal-binding</keyword>
<feature type="binding site" evidence="16">
    <location>
        <position position="71"/>
    </location>
    <ligand>
        <name>Zn(2+)</name>
        <dbReference type="ChEBI" id="CHEBI:29105"/>
        <note>catalytic</note>
    </ligand>
</feature>
<dbReference type="InterPro" id="IPR046342">
    <property type="entry name" value="CBS_dom_sf"/>
</dbReference>
<evidence type="ECO:0000313" key="19">
    <source>
        <dbReference type="Proteomes" id="UP000005143"/>
    </source>
</evidence>
<feature type="domain" description="Peptidase M50" evidence="17">
    <location>
        <begin position="57"/>
        <end position="211"/>
    </location>
</feature>
<dbReference type="GO" id="GO:0046872">
    <property type="term" value="F:metal ion binding"/>
    <property type="evidence" value="ECO:0007669"/>
    <property type="project" value="UniProtKB-UniRule"/>
</dbReference>
<dbReference type="GO" id="GO:0005886">
    <property type="term" value="C:plasma membrane"/>
    <property type="evidence" value="ECO:0007669"/>
    <property type="project" value="UniProtKB-SubCell"/>
</dbReference>
<feature type="active site" evidence="15">
    <location>
        <position position="68"/>
    </location>
</feature>
<feature type="transmembrane region" description="Helical" evidence="14">
    <location>
        <begin position="20"/>
        <end position="41"/>
    </location>
</feature>
<dbReference type="GO" id="GO:0008237">
    <property type="term" value="F:metallopeptidase activity"/>
    <property type="evidence" value="ECO:0007669"/>
    <property type="project" value="UniProtKB-UniRule"/>
</dbReference>
<organism evidence="18 19">
    <name type="scientific">Patulibacter medicamentivorans</name>
    <dbReference type="NCBI Taxonomy" id="1097667"/>
    <lineage>
        <taxon>Bacteria</taxon>
        <taxon>Bacillati</taxon>
        <taxon>Actinomycetota</taxon>
        <taxon>Thermoleophilia</taxon>
        <taxon>Solirubrobacterales</taxon>
        <taxon>Patulibacteraceae</taxon>
        <taxon>Patulibacter</taxon>
    </lineage>
</organism>
<dbReference type="PIRSF" id="PIRSF006404">
    <property type="entry name" value="UCP006404_Pept_M50_CBS"/>
    <property type="match status" value="1"/>
</dbReference>